<evidence type="ECO:0000256" key="6">
    <source>
        <dbReference type="ARBA" id="ARBA00023002"/>
    </source>
</evidence>
<evidence type="ECO:0000256" key="5">
    <source>
        <dbReference type="ARBA" id="ARBA00022989"/>
    </source>
</evidence>
<evidence type="ECO:0000313" key="14">
    <source>
        <dbReference type="Proteomes" id="UP001165685"/>
    </source>
</evidence>
<evidence type="ECO:0000313" key="13">
    <source>
        <dbReference type="EMBL" id="MDA2804695.1"/>
    </source>
</evidence>
<keyword evidence="7 11" id="KW-0472">Membrane</keyword>
<organism evidence="13 14">
    <name type="scientific">Nocardiopsis suaedae</name>
    <dbReference type="NCBI Taxonomy" id="3018444"/>
    <lineage>
        <taxon>Bacteria</taxon>
        <taxon>Bacillati</taxon>
        <taxon>Actinomycetota</taxon>
        <taxon>Actinomycetes</taxon>
        <taxon>Streptosporangiales</taxon>
        <taxon>Nocardiopsidaceae</taxon>
        <taxon>Nocardiopsis</taxon>
    </lineage>
</organism>
<accession>A0ABT4TJV4</accession>
<comment type="subcellular location">
    <subcellularLocation>
        <location evidence="1">Membrane</location>
        <topology evidence="1">Multi-pass membrane protein</topology>
    </subcellularLocation>
</comment>
<evidence type="ECO:0000256" key="4">
    <source>
        <dbReference type="ARBA" id="ARBA00022719"/>
    </source>
</evidence>
<keyword evidence="5 11" id="KW-1133">Transmembrane helix</keyword>
<dbReference type="EMBL" id="JAQFWP010000013">
    <property type="protein sequence ID" value="MDA2804695.1"/>
    <property type="molecule type" value="Genomic_DNA"/>
</dbReference>
<feature type="region of interest" description="Disordered" evidence="10">
    <location>
        <begin position="1"/>
        <end position="25"/>
    </location>
</feature>
<evidence type="ECO:0000259" key="12">
    <source>
        <dbReference type="SMART" id="SM00756"/>
    </source>
</evidence>
<dbReference type="Proteomes" id="UP001165685">
    <property type="component" value="Unassembled WGS sequence"/>
</dbReference>
<keyword evidence="14" id="KW-1185">Reference proteome</keyword>
<keyword evidence="9" id="KW-0676">Redox-active center</keyword>
<comment type="similarity">
    <text evidence="2">Belongs to the VKOR family.</text>
</comment>
<evidence type="ECO:0000256" key="2">
    <source>
        <dbReference type="ARBA" id="ARBA00006214"/>
    </source>
</evidence>
<protein>
    <submittedName>
        <fullName evidence="13">Vitamin K epoxide reductase family protein</fullName>
    </submittedName>
</protein>
<evidence type="ECO:0000256" key="8">
    <source>
        <dbReference type="ARBA" id="ARBA00023157"/>
    </source>
</evidence>
<dbReference type="RefSeq" id="WP_270677264.1">
    <property type="nucleotide sequence ID" value="NZ_JAQFWP010000013.1"/>
</dbReference>
<dbReference type="Gene3D" id="1.20.1440.130">
    <property type="entry name" value="VKOR domain"/>
    <property type="match status" value="1"/>
</dbReference>
<dbReference type="InterPro" id="IPR041714">
    <property type="entry name" value="VKOR_Actinobacteria"/>
</dbReference>
<dbReference type="InterPro" id="IPR038354">
    <property type="entry name" value="VKOR_sf"/>
</dbReference>
<feature type="transmembrane region" description="Helical" evidence="11">
    <location>
        <begin position="34"/>
        <end position="55"/>
    </location>
</feature>
<name>A0ABT4TJV4_9ACTN</name>
<evidence type="ECO:0000256" key="1">
    <source>
        <dbReference type="ARBA" id="ARBA00004141"/>
    </source>
</evidence>
<feature type="transmembrane region" description="Helical" evidence="11">
    <location>
        <begin position="96"/>
        <end position="114"/>
    </location>
</feature>
<gene>
    <name evidence="13" type="ORF">O4U47_09245</name>
</gene>
<keyword evidence="4" id="KW-0874">Quinone</keyword>
<dbReference type="InterPro" id="IPR012932">
    <property type="entry name" value="VKOR"/>
</dbReference>
<feature type="compositionally biased region" description="Low complexity" evidence="10">
    <location>
        <begin position="1"/>
        <end position="11"/>
    </location>
</feature>
<dbReference type="Pfam" id="PF07884">
    <property type="entry name" value="VKOR"/>
    <property type="match status" value="1"/>
</dbReference>
<sequence length="223" mass="23411">MSAQKAAAGSAAPPPSPSAASEPPGAEVPIMGRALPWILAVGGGIGLLAAFALAIEKVNSLANPDYVPTCSVNPVISCGTVMDTPTAEAFGFPNPLLGIACFAIVTAIGMAMLAGASFRPWFWWGLQGGVVFGIGFVHFLIFQSLYKISALCPYCMVVWAVMIPIFTYVTLDNVRTGRIPLPAGARSAAGVLIRNHTVVVTVWFLLIIAAIAQAFWSFWTGQI</sequence>
<dbReference type="SMART" id="SM00756">
    <property type="entry name" value="VKc"/>
    <property type="match status" value="1"/>
</dbReference>
<evidence type="ECO:0000256" key="11">
    <source>
        <dbReference type="SAM" id="Phobius"/>
    </source>
</evidence>
<dbReference type="CDD" id="cd12922">
    <property type="entry name" value="VKOR_5"/>
    <property type="match status" value="1"/>
</dbReference>
<keyword evidence="6" id="KW-0560">Oxidoreductase</keyword>
<evidence type="ECO:0000256" key="7">
    <source>
        <dbReference type="ARBA" id="ARBA00023136"/>
    </source>
</evidence>
<keyword evidence="3 11" id="KW-0812">Transmembrane</keyword>
<keyword evidence="8" id="KW-1015">Disulfide bond</keyword>
<reference evidence="13" key="1">
    <citation type="submission" date="2023-01" db="EMBL/GenBank/DDBJ databases">
        <title>Draft genome sequence of Nocardiopsis sp. LSu2-4 isolated from halophytes.</title>
        <authorList>
            <person name="Duangmal K."/>
            <person name="Chantavorakit T."/>
        </authorList>
    </citation>
    <scope>NUCLEOTIDE SEQUENCE</scope>
    <source>
        <strain evidence="13">LSu2-4</strain>
    </source>
</reference>
<feature type="transmembrane region" description="Helical" evidence="11">
    <location>
        <begin position="121"/>
        <end position="142"/>
    </location>
</feature>
<evidence type="ECO:0000256" key="9">
    <source>
        <dbReference type="ARBA" id="ARBA00023284"/>
    </source>
</evidence>
<evidence type="ECO:0000256" key="10">
    <source>
        <dbReference type="SAM" id="MobiDB-lite"/>
    </source>
</evidence>
<proteinExistence type="inferred from homology"/>
<evidence type="ECO:0000256" key="3">
    <source>
        <dbReference type="ARBA" id="ARBA00022692"/>
    </source>
</evidence>
<comment type="caution">
    <text evidence="13">The sequence shown here is derived from an EMBL/GenBank/DDBJ whole genome shotgun (WGS) entry which is preliminary data.</text>
</comment>
<feature type="domain" description="Vitamin K epoxide reductase" evidence="12">
    <location>
        <begin position="32"/>
        <end position="173"/>
    </location>
</feature>
<feature type="transmembrane region" description="Helical" evidence="11">
    <location>
        <begin position="148"/>
        <end position="171"/>
    </location>
</feature>
<feature type="transmembrane region" description="Helical" evidence="11">
    <location>
        <begin position="192"/>
        <end position="216"/>
    </location>
</feature>